<reference evidence="3" key="1">
    <citation type="submission" date="2017-09" db="EMBL/GenBank/DDBJ databases">
        <title>Depth-based differentiation of microbial function through sediment-hosted aquifers and enrichment of novel symbionts in the deep terrestrial subsurface.</title>
        <authorList>
            <person name="Probst A.J."/>
            <person name="Ladd B."/>
            <person name="Jarett J.K."/>
            <person name="Geller-Mcgrath D.E."/>
            <person name="Sieber C.M.K."/>
            <person name="Emerson J.B."/>
            <person name="Anantharaman K."/>
            <person name="Thomas B.C."/>
            <person name="Malmstrom R."/>
            <person name="Stieglmeier M."/>
            <person name="Klingl A."/>
            <person name="Woyke T."/>
            <person name="Ryan C.M."/>
            <person name="Banfield J.F."/>
        </authorList>
    </citation>
    <scope>NUCLEOTIDE SEQUENCE [LARGE SCALE GENOMIC DNA]</scope>
</reference>
<dbReference type="Gene3D" id="3.30.70.100">
    <property type="match status" value="1"/>
</dbReference>
<gene>
    <name evidence="2" type="ORF">COS76_03720</name>
</gene>
<name>A0A2M7AWA6_9BACT</name>
<dbReference type="GO" id="GO:0046872">
    <property type="term" value="F:metal ion binding"/>
    <property type="evidence" value="ECO:0007669"/>
    <property type="project" value="InterPro"/>
</dbReference>
<dbReference type="Proteomes" id="UP000228775">
    <property type="component" value="Unassembled WGS sequence"/>
</dbReference>
<organism evidence="2 3">
    <name type="scientific">Candidatus Portnoybacteria bacterium CG06_land_8_20_14_3_00_39_12</name>
    <dbReference type="NCBI Taxonomy" id="1974809"/>
    <lineage>
        <taxon>Bacteria</taxon>
        <taxon>Candidatus Portnoyibacteriota</taxon>
    </lineage>
</organism>
<dbReference type="PROSITE" id="PS50846">
    <property type="entry name" value="HMA_2"/>
    <property type="match status" value="1"/>
</dbReference>
<dbReference type="AlphaFoldDB" id="A0A2M7AWA6"/>
<sequence>MDHKKTKSILYFVKGMHCASCEILIEKGLLILPSIKQVDASAANGQV</sequence>
<dbReference type="InterPro" id="IPR036163">
    <property type="entry name" value="HMA_dom_sf"/>
</dbReference>
<evidence type="ECO:0000313" key="3">
    <source>
        <dbReference type="Proteomes" id="UP000228775"/>
    </source>
</evidence>
<dbReference type="CDD" id="cd00371">
    <property type="entry name" value="HMA"/>
    <property type="match status" value="1"/>
</dbReference>
<dbReference type="Pfam" id="PF00403">
    <property type="entry name" value="HMA"/>
    <property type="match status" value="1"/>
</dbReference>
<feature type="domain" description="HMA" evidence="1">
    <location>
        <begin position="7"/>
        <end position="47"/>
    </location>
</feature>
<protein>
    <recommendedName>
        <fullName evidence="1">HMA domain-containing protein</fullName>
    </recommendedName>
</protein>
<evidence type="ECO:0000313" key="2">
    <source>
        <dbReference type="EMBL" id="PIU74892.1"/>
    </source>
</evidence>
<dbReference type="InterPro" id="IPR006121">
    <property type="entry name" value="HMA_dom"/>
</dbReference>
<evidence type="ECO:0000259" key="1">
    <source>
        <dbReference type="PROSITE" id="PS50846"/>
    </source>
</evidence>
<comment type="caution">
    <text evidence="2">The sequence shown here is derived from an EMBL/GenBank/DDBJ whole genome shotgun (WGS) entry which is preliminary data.</text>
</comment>
<proteinExistence type="predicted"/>
<dbReference type="SUPFAM" id="SSF55008">
    <property type="entry name" value="HMA, heavy metal-associated domain"/>
    <property type="match status" value="1"/>
</dbReference>
<accession>A0A2M7AWA6</accession>
<dbReference type="EMBL" id="PEVY01000078">
    <property type="protein sequence ID" value="PIU74892.1"/>
    <property type="molecule type" value="Genomic_DNA"/>
</dbReference>